<dbReference type="EMBL" id="MN234208">
    <property type="protein sequence ID" value="QFG12503.1"/>
    <property type="molecule type" value="Genomic_DNA"/>
</dbReference>
<dbReference type="GeneID" id="64471706"/>
<dbReference type="RefSeq" id="YP_010055778.1">
    <property type="nucleotide sequence ID" value="NC_054669.1"/>
</dbReference>
<accession>A0A5J6TNP2</accession>
<protein>
    <submittedName>
        <fullName evidence="2">Uncharacterized protein</fullName>
    </submittedName>
</protein>
<feature type="region of interest" description="Disordered" evidence="1">
    <location>
        <begin position="1"/>
        <end position="24"/>
    </location>
</feature>
<dbReference type="Proteomes" id="UP000327487">
    <property type="component" value="Segment"/>
</dbReference>
<evidence type="ECO:0000313" key="2">
    <source>
        <dbReference type="EMBL" id="QFG12503.1"/>
    </source>
</evidence>
<dbReference type="KEGG" id="vg:64471706"/>
<keyword evidence="3" id="KW-1185">Reference proteome</keyword>
<gene>
    <name evidence="2" type="primary">84</name>
    <name evidence="2" type="ORF">SEA_ALVY_84</name>
</gene>
<proteinExistence type="predicted"/>
<name>A0A5J6TNP2_9CAUD</name>
<reference evidence="2 3" key="1">
    <citation type="submission" date="2019-07" db="EMBL/GenBank/DDBJ databases">
        <authorList>
            <person name="Zack K."/>
            <person name="Stoner T.H."/>
            <person name="Garlena R.A."/>
            <person name="Russell D.A."/>
            <person name="Pope W.H."/>
            <person name="Jacobs-Sera D."/>
            <person name="Hatfull G.F."/>
        </authorList>
    </citation>
    <scope>NUCLEOTIDE SEQUENCE [LARGE SCALE GENOMIC DNA]</scope>
</reference>
<evidence type="ECO:0000256" key="1">
    <source>
        <dbReference type="SAM" id="MobiDB-lite"/>
    </source>
</evidence>
<sequence length="24" mass="2560">MRRRPFGSAGETPCGASDRVVPGR</sequence>
<evidence type="ECO:0000313" key="3">
    <source>
        <dbReference type="Proteomes" id="UP000327487"/>
    </source>
</evidence>
<organism evidence="2 3">
    <name type="scientific">Streptomyces phage Alvy</name>
    <dbReference type="NCBI Taxonomy" id="2599888"/>
    <lineage>
        <taxon>Viruses</taxon>
        <taxon>Duplodnaviria</taxon>
        <taxon>Heunggongvirae</taxon>
        <taxon>Uroviricota</taxon>
        <taxon>Caudoviricetes</taxon>
        <taxon>Arquatrovirinae</taxon>
        <taxon>Caelumvirus</taxon>
        <taxon>Caelumvirus alvy</taxon>
    </lineage>
</organism>